<dbReference type="AlphaFoldDB" id="A0A0R1UDV0"/>
<reference evidence="3 4" key="1">
    <citation type="journal article" date="2015" name="Genome Announc.">
        <title>Expanding the biotechnology potential of lactobacilli through comparative genomics of 213 strains and associated genera.</title>
        <authorList>
            <person name="Sun Z."/>
            <person name="Harris H.M."/>
            <person name="McCann A."/>
            <person name="Guo C."/>
            <person name="Argimon S."/>
            <person name="Zhang W."/>
            <person name="Yang X."/>
            <person name="Jeffery I.B."/>
            <person name="Cooney J.C."/>
            <person name="Kagawa T.F."/>
            <person name="Liu W."/>
            <person name="Song Y."/>
            <person name="Salvetti E."/>
            <person name="Wrobel A."/>
            <person name="Rasinkangas P."/>
            <person name="Parkhill J."/>
            <person name="Rea M.C."/>
            <person name="O'Sullivan O."/>
            <person name="Ritari J."/>
            <person name="Douillard F.P."/>
            <person name="Paul Ross R."/>
            <person name="Yang R."/>
            <person name="Briner A.E."/>
            <person name="Felis G.E."/>
            <person name="de Vos W.M."/>
            <person name="Barrangou R."/>
            <person name="Klaenhammer T.R."/>
            <person name="Caufield P.W."/>
            <person name="Cui Y."/>
            <person name="Zhang H."/>
            <person name="O'Toole P.W."/>
        </authorList>
    </citation>
    <scope>NUCLEOTIDE SEQUENCE [LARGE SCALE GENOMIC DNA]</scope>
    <source>
        <strain evidence="3 4">DSM 16043</strain>
    </source>
</reference>
<dbReference type="SUPFAM" id="SSF63411">
    <property type="entry name" value="LuxS/MPP-like metallohydrolase"/>
    <property type="match status" value="2"/>
</dbReference>
<dbReference type="EMBL" id="AZFM01000001">
    <property type="protein sequence ID" value="KRL91580.1"/>
    <property type="molecule type" value="Genomic_DNA"/>
</dbReference>
<evidence type="ECO:0000313" key="3">
    <source>
        <dbReference type="EMBL" id="KRL91580.1"/>
    </source>
</evidence>
<sequence>MRLPLTSHNLAYASLLAKMQMNATLYFPTINKQQEELSKMYDLQFEAVPQLFGKDIILSYVANFVEPIEILDPEYTYAKIIEDLALIIEHPTLDDQIIALSKRQLSSDYQEIMAEPANFALDRFFKIWYQNEPDYAENFMGPIDEIENATSKDLKLFVDNLKMVPATVIGLVKDPDLVDHLVKEEFKYPGLMKNFTESNLTIPAPKRDLQLSDVHNNLQAQLFMGYGYDLTLPFYGQIVGQVLGQYLAGDPSSKLFTKIREEAGAAYAVEANNYANNSLFLINAGLDPNKVEEAKAIIKGEIEAIAAGEIDSDLLKKSKKALLNIQLIGKDKENWRLAQMLRGELFDGYSLFDRENAIKRVTETQLAKFAKNLFLNESYVLR</sequence>
<dbReference type="InterPro" id="IPR011249">
    <property type="entry name" value="Metalloenz_LuxS/M16"/>
</dbReference>
<proteinExistence type="inferred from homology"/>
<keyword evidence="3" id="KW-0378">Hydrolase</keyword>
<gene>
    <name evidence="3" type="ORF">FC46_GL000129</name>
</gene>
<accession>A0A0R1UDV0</accession>
<dbReference type="PATRIC" id="fig|1423763.3.peg.128"/>
<dbReference type="Gene3D" id="3.30.830.10">
    <property type="entry name" value="Metalloenzyme, LuxS/M16 peptidase-like"/>
    <property type="match status" value="2"/>
</dbReference>
<comment type="caution">
    <text evidence="3">The sequence shown here is derived from an EMBL/GenBank/DDBJ whole genome shotgun (WGS) entry which is preliminary data.</text>
</comment>
<comment type="similarity">
    <text evidence="1">Belongs to the peptidase M16 family.</text>
</comment>
<dbReference type="InterPro" id="IPR007863">
    <property type="entry name" value="Peptidase_M16_C"/>
</dbReference>
<keyword evidence="3" id="KW-0645">Protease</keyword>
<organism evidence="3 4">
    <name type="scientific">Lactobacillus kalixensis DSM 16043</name>
    <dbReference type="NCBI Taxonomy" id="1423763"/>
    <lineage>
        <taxon>Bacteria</taxon>
        <taxon>Bacillati</taxon>
        <taxon>Bacillota</taxon>
        <taxon>Bacilli</taxon>
        <taxon>Lactobacillales</taxon>
        <taxon>Lactobacillaceae</taxon>
        <taxon>Lactobacillus</taxon>
    </lineage>
</organism>
<evidence type="ECO:0000313" key="4">
    <source>
        <dbReference type="Proteomes" id="UP000051036"/>
    </source>
</evidence>
<dbReference type="PANTHER" id="PTHR11851">
    <property type="entry name" value="METALLOPROTEASE"/>
    <property type="match status" value="1"/>
</dbReference>
<dbReference type="InterPro" id="IPR050361">
    <property type="entry name" value="MPP/UQCRC_Complex"/>
</dbReference>
<dbReference type="Pfam" id="PF05193">
    <property type="entry name" value="Peptidase_M16_C"/>
    <property type="match status" value="1"/>
</dbReference>
<name>A0A0R1UDV0_9LACO</name>
<dbReference type="GO" id="GO:0006508">
    <property type="term" value="P:proteolysis"/>
    <property type="evidence" value="ECO:0007669"/>
    <property type="project" value="UniProtKB-KW"/>
</dbReference>
<feature type="domain" description="Peptidase M16 C-terminal" evidence="2">
    <location>
        <begin position="229"/>
        <end position="322"/>
    </location>
</feature>
<dbReference type="Proteomes" id="UP000051036">
    <property type="component" value="Unassembled WGS sequence"/>
</dbReference>
<keyword evidence="4" id="KW-1185">Reference proteome</keyword>
<dbReference type="GO" id="GO:0008233">
    <property type="term" value="F:peptidase activity"/>
    <property type="evidence" value="ECO:0007669"/>
    <property type="project" value="UniProtKB-KW"/>
</dbReference>
<protein>
    <submittedName>
        <fullName evidence="3">Protease</fullName>
    </submittedName>
</protein>
<evidence type="ECO:0000259" key="2">
    <source>
        <dbReference type="Pfam" id="PF05193"/>
    </source>
</evidence>
<evidence type="ECO:0000256" key="1">
    <source>
        <dbReference type="ARBA" id="ARBA00007261"/>
    </source>
</evidence>
<dbReference type="GO" id="GO:0046872">
    <property type="term" value="F:metal ion binding"/>
    <property type="evidence" value="ECO:0007669"/>
    <property type="project" value="InterPro"/>
</dbReference>
<dbReference type="PANTHER" id="PTHR11851:SF49">
    <property type="entry name" value="MITOCHONDRIAL-PROCESSING PEPTIDASE SUBUNIT ALPHA"/>
    <property type="match status" value="1"/>
</dbReference>
<dbReference type="STRING" id="1423763.FC46_GL000129"/>